<dbReference type="Gene3D" id="3.60.10.10">
    <property type="entry name" value="Endonuclease/exonuclease/phosphatase"/>
    <property type="match status" value="1"/>
</dbReference>
<organism evidence="1">
    <name type="scientific">Cuerna arida</name>
    <dbReference type="NCBI Taxonomy" id="1464854"/>
    <lineage>
        <taxon>Eukaryota</taxon>
        <taxon>Metazoa</taxon>
        <taxon>Ecdysozoa</taxon>
        <taxon>Arthropoda</taxon>
        <taxon>Hexapoda</taxon>
        <taxon>Insecta</taxon>
        <taxon>Pterygota</taxon>
        <taxon>Neoptera</taxon>
        <taxon>Paraneoptera</taxon>
        <taxon>Hemiptera</taxon>
        <taxon>Auchenorrhyncha</taxon>
        <taxon>Membracoidea</taxon>
        <taxon>Cicadellidae</taxon>
        <taxon>Cicadellinae</taxon>
        <taxon>Proconiini</taxon>
        <taxon>Cuerna</taxon>
    </lineage>
</organism>
<evidence type="ECO:0000313" key="1">
    <source>
        <dbReference type="EMBL" id="JAS59690.1"/>
    </source>
</evidence>
<name>A0A1B6GB84_9HEMI</name>
<dbReference type="SUPFAM" id="SSF56219">
    <property type="entry name" value="DNase I-like"/>
    <property type="match status" value="1"/>
</dbReference>
<gene>
    <name evidence="1" type="ORF">g.25950</name>
</gene>
<proteinExistence type="predicted"/>
<reference evidence="1" key="1">
    <citation type="submission" date="2015-11" db="EMBL/GenBank/DDBJ databases">
        <title>De novo transcriptome assembly of four potential Pierce s Disease insect vectors from Arizona vineyards.</title>
        <authorList>
            <person name="Tassone E.E."/>
        </authorList>
    </citation>
    <scope>NUCLEOTIDE SEQUENCE</scope>
</reference>
<dbReference type="AlphaFoldDB" id="A0A1B6GB84"/>
<dbReference type="InterPro" id="IPR036691">
    <property type="entry name" value="Endo/exonu/phosph_ase_sf"/>
</dbReference>
<accession>A0A1B6GB84</accession>
<sequence length="214" mass="24814">MGDRLIALNTQGYFDADIQSFSDRHRPLSLSVTEHKQSDLRNLEIDGYRVASGHPSSQRGSAVLVRDDVSYRPRRDLDSFSRDRLFEVSSVEYPSHNTVQTAIYRSPNSSKTEFNRQLDDFCGYLRETEPHKKHVIGGDWNIDRNRNTVTKQVLEKHDFQFNLRGSTHDGGRCIDNFATDFQPAKSRVMRNYSLSDHRPIEMHLPKSSSSRRRR</sequence>
<protein>
    <recommendedName>
        <fullName evidence="2">Endonuclease/exonuclease/phosphatase domain-containing protein</fullName>
    </recommendedName>
</protein>
<evidence type="ECO:0008006" key="2">
    <source>
        <dbReference type="Google" id="ProtNLM"/>
    </source>
</evidence>
<dbReference type="EMBL" id="GECZ01010079">
    <property type="protein sequence ID" value="JAS59690.1"/>
    <property type="molecule type" value="Transcribed_RNA"/>
</dbReference>